<protein>
    <recommendedName>
        <fullName evidence="3">Aldo/keto reductase family protein</fullName>
    </recommendedName>
</protein>
<name>A0ABW5IV41_9FLAO</name>
<proteinExistence type="predicted"/>
<dbReference type="SUPFAM" id="SSF51430">
    <property type="entry name" value="NAD(P)-linked oxidoreductase"/>
    <property type="match status" value="1"/>
</dbReference>
<evidence type="ECO:0008006" key="3">
    <source>
        <dbReference type="Google" id="ProtNLM"/>
    </source>
</evidence>
<dbReference type="Gene3D" id="3.20.20.100">
    <property type="entry name" value="NADP-dependent oxidoreductase domain"/>
    <property type="match status" value="1"/>
</dbReference>
<keyword evidence="2" id="KW-1185">Reference proteome</keyword>
<comment type="caution">
    <text evidence="1">The sequence shown here is derived from an EMBL/GenBank/DDBJ whole genome shotgun (WGS) entry which is preliminary data.</text>
</comment>
<reference evidence="2" key="1">
    <citation type="journal article" date="2019" name="Int. J. Syst. Evol. Microbiol.">
        <title>The Global Catalogue of Microorganisms (GCM) 10K type strain sequencing project: providing services to taxonomists for standard genome sequencing and annotation.</title>
        <authorList>
            <consortium name="The Broad Institute Genomics Platform"/>
            <consortium name="The Broad Institute Genome Sequencing Center for Infectious Disease"/>
            <person name="Wu L."/>
            <person name="Ma J."/>
        </authorList>
    </citation>
    <scope>NUCLEOTIDE SEQUENCE [LARGE SCALE GENOMIC DNA]</scope>
    <source>
        <strain evidence="2">KCTC 42585</strain>
    </source>
</reference>
<dbReference type="RefSeq" id="WP_380749097.1">
    <property type="nucleotide sequence ID" value="NZ_JBHULT010000006.1"/>
</dbReference>
<dbReference type="Proteomes" id="UP001597468">
    <property type="component" value="Unassembled WGS sequence"/>
</dbReference>
<dbReference type="EMBL" id="JBHULT010000006">
    <property type="protein sequence ID" value="MFD2517253.1"/>
    <property type="molecule type" value="Genomic_DNA"/>
</dbReference>
<dbReference type="InterPro" id="IPR036812">
    <property type="entry name" value="NAD(P)_OxRdtase_dom_sf"/>
</dbReference>
<sequence length="255" mass="29238">MRQRNSYSRIIQDITDWEQAPKGEIIRLYHHCVEKNITSFMITGSNRQIPKTELPGIALSESGLSRDEIQLLGGMSRIPGDSDELVLQVENLLLKLDTDYLDLFFLDLNTPTEVIMPAIERLFSQGKIVETGVYDLHRPGSNFTPHKNTVKANISKWDFTPAAVKSLLLKEPFSEEIEEMLWIHISDPNNLKPLEQMAQKYSLSEQELLFAWLLHHEVPFHLVLGGRDKELINSASKALHTTLIQEDWQNLPKKL</sequence>
<organism evidence="1 2">
    <name type="scientific">Salinimicrobium flavum</name>
    <dbReference type="NCBI Taxonomy" id="1737065"/>
    <lineage>
        <taxon>Bacteria</taxon>
        <taxon>Pseudomonadati</taxon>
        <taxon>Bacteroidota</taxon>
        <taxon>Flavobacteriia</taxon>
        <taxon>Flavobacteriales</taxon>
        <taxon>Flavobacteriaceae</taxon>
        <taxon>Salinimicrobium</taxon>
    </lineage>
</organism>
<gene>
    <name evidence="1" type="ORF">ACFSTG_05050</name>
</gene>
<evidence type="ECO:0000313" key="1">
    <source>
        <dbReference type="EMBL" id="MFD2517253.1"/>
    </source>
</evidence>
<evidence type="ECO:0000313" key="2">
    <source>
        <dbReference type="Proteomes" id="UP001597468"/>
    </source>
</evidence>
<accession>A0ABW5IV41</accession>